<keyword evidence="2" id="KW-1185">Reference proteome</keyword>
<evidence type="ECO:0008006" key="3">
    <source>
        <dbReference type="Google" id="ProtNLM"/>
    </source>
</evidence>
<accession>A0A543B0W1</accession>
<dbReference type="InterPro" id="IPR036249">
    <property type="entry name" value="Thioredoxin-like_sf"/>
</dbReference>
<dbReference type="SUPFAM" id="SSF52833">
    <property type="entry name" value="Thioredoxin-like"/>
    <property type="match status" value="1"/>
</dbReference>
<dbReference type="AlphaFoldDB" id="A0A543B0W1"/>
<dbReference type="EMBL" id="VFOW01000001">
    <property type="protein sequence ID" value="TQL78473.1"/>
    <property type="molecule type" value="Genomic_DNA"/>
</dbReference>
<reference evidence="1 2" key="1">
    <citation type="submission" date="2019-06" db="EMBL/GenBank/DDBJ databases">
        <title>Sequencing the genomes of 1000 actinobacteria strains.</title>
        <authorList>
            <person name="Klenk H.-P."/>
        </authorList>
    </citation>
    <scope>NUCLEOTIDE SEQUENCE [LARGE SCALE GENOMIC DNA]</scope>
    <source>
        <strain evidence="1 2">DSM 45928</strain>
    </source>
</reference>
<dbReference type="OrthoDB" id="5191453at2"/>
<name>A0A543B0W1_9ACTN</name>
<protein>
    <recommendedName>
        <fullName evidence="3">Thioredoxin domain-containing protein</fullName>
    </recommendedName>
</protein>
<evidence type="ECO:0000313" key="1">
    <source>
        <dbReference type="EMBL" id="TQL78473.1"/>
    </source>
</evidence>
<comment type="caution">
    <text evidence="1">The sequence shown here is derived from an EMBL/GenBank/DDBJ whole genome shotgun (WGS) entry which is preliminary data.</text>
</comment>
<dbReference type="InParanoid" id="A0A543B0W1"/>
<evidence type="ECO:0000313" key="2">
    <source>
        <dbReference type="Proteomes" id="UP000317043"/>
    </source>
</evidence>
<dbReference type="Proteomes" id="UP000317043">
    <property type="component" value="Unassembled WGS sequence"/>
</dbReference>
<proteinExistence type="predicted"/>
<gene>
    <name evidence="1" type="ORF">FB566_4061</name>
</gene>
<organism evidence="1 2">
    <name type="scientific">Stackebrandtia endophytica</name>
    <dbReference type="NCBI Taxonomy" id="1496996"/>
    <lineage>
        <taxon>Bacteria</taxon>
        <taxon>Bacillati</taxon>
        <taxon>Actinomycetota</taxon>
        <taxon>Actinomycetes</taxon>
        <taxon>Glycomycetales</taxon>
        <taxon>Glycomycetaceae</taxon>
        <taxon>Stackebrandtia</taxon>
    </lineage>
</organism>
<sequence>MDFMTSALIVSWLAILVLALVVSGLIRQVHQLSKSMSVSPTRVGLQPGAAAPGARDLIGAGGGVLLFVSPGCRSCVEALDEAATWHADTGGEILAVSATAVPDTTVPAVPDRPDLFERYDAIATPFAVVIDADGTVVRSEPVGSRTAVRDVLASAPKPARSAQ</sequence>